<feature type="domain" description="PH" evidence="1">
    <location>
        <begin position="243"/>
        <end position="341"/>
    </location>
</feature>
<evidence type="ECO:0000259" key="1">
    <source>
        <dbReference type="PROSITE" id="PS50003"/>
    </source>
</evidence>
<dbReference type="SUPFAM" id="SSF50729">
    <property type="entry name" value="PH domain-like"/>
    <property type="match status" value="1"/>
</dbReference>
<dbReference type="PROSITE" id="PS50006">
    <property type="entry name" value="FHA_DOMAIN"/>
    <property type="match status" value="1"/>
</dbReference>
<feature type="domain" description="RGS" evidence="3">
    <location>
        <begin position="423"/>
        <end position="485"/>
    </location>
</feature>
<dbReference type="InterPro" id="IPR050923">
    <property type="entry name" value="Cell_Proc_Reg/RNA_Proc"/>
</dbReference>
<dbReference type="PROSITE" id="PS50003">
    <property type="entry name" value="PH_DOMAIN"/>
    <property type="match status" value="1"/>
</dbReference>
<dbReference type="Gene3D" id="2.60.200.20">
    <property type="match status" value="1"/>
</dbReference>
<gene>
    <name evidence="4" type="ORF">PLBR_LOCUS3984</name>
</gene>
<dbReference type="SUPFAM" id="SSF49879">
    <property type="entry name" value="SMAD/FHA domain"/>
    <property type="match status" value="1"/>
</dbReference>
<feature type="domain" description="FHA" evidence="2">
    <location>
        <begin position="601"/>
        <end position="651"/>
    </location>
</feature>
<geneLocation type="mitochondrion" evidence="4"/>
<dbReference type="InterPro" id="IPR036305">
    <property type="entry name" value="RGS_sf"/>
</dbReference>
<dbReference type="Proteomes" id="UP000290189">
    <property type="component" value="Unassembled WGS sequence"/>
</dbReference>
<sequence length="710" mass="80098">MAGVMTETDISYAAFESLPDVETTMDSVSSMDDSTMNMLETLRYLPDHTAPNKKLSYTQTPVFFGTLEMQLPTSFNFVAGCAWETSHVEVSNNVLYYRPRQEDTSNTGAFRIAFLLPSEYSIADASKEGGDDDKLPAHDADYKVYLEFETAAHVIKIMTNDQIVILKCPDEPTKAAFVRAVETDLRRLLGDDLWQEKTQAAVQAMPMLRDQFYVLEQRRLRMRQVLSDAGLVAMDVSLQKSFSKLITGHLEMVAPTDADRRGRTYWFVLHDQSLYWFENESADEPISFFNMNLATVALVVDEIRKGRFMLSIQTALRSIELRMPHAIALCEWMAAIEAVLIRCRQEKLERERRRSSSFNRRPHAKRMSTFTKLIRGGNGKLLNTPTEEVLLENDPVTFKHESQSDRSLRIFEAIASMRESGYTVDELMARPNGRKLFLTFLRDTSRLALSQIMAACVQFQDESVDDEQRPALLHDLYKRFFARDALTPLAGADPAAIASYLMKAASSGTPIHADVLEPVWDWLRATMQGCFEELRRTKPFHHYMKCELASAELPIDPKQASFPNDIELEMPSLVLTLPSSSTTGHHHPPITVGFPHELNTLTIGRDYSCDVLVQESADVSRSHARFGYTRTNVDVFDLGSSSGTFVNGSRVHYAPVSLNDTVRIGNMTFVLRLSHVEPKQNIGQKIVNTFRRLSLKLSGTAATSPAPQSQ</sequence>
<dbReference type="InterPro" id="IPR000253">
    <property type="entry name" value="FHA_dom"/>
</dbReference>
<evidence type="ECO:0000313" key="4">
    <source>
        <dbReference type="EMBL" id="SPQ96769.1"/>
    </source>
</evidence>
<dbReference type="Gene3D" id="2.30.29.30">
    <property type="entry name" value="Pleckstrin-homology domain (PH domain)/Phosphotyrosine-binding domain (PTB)"/>
    <property type="match status" value="1"/>
</dbReference>
<dbReference type="Gene3D" id="1.10.167.10">
    <property type="entry name" value="Regulator of G-protein Signalling 4, domain 2"/>
    <property type="match status" value="1"/>
</dbReference>
<accession>A0A3P3Y9F8</accession>
<protein>
    <recommendedName>
        <fullName evidence="6">FHA domain-containing protein</fullName>
    </recommendedName>
</protein>
<dbReference type="InterPro" id="IPR044926">
    <property type="entry name" value="RGS_subdomain_2"/>
</dbReference>
<evidence type="ECO:0000313" key="5">
    <source>
        <dbReference type="Proteomes" id="UP000290189"/>
    </source>
</evidence>
<dbReference type="AlphaFoldDB" id="A0A3P3Y9F8"/>
<dbReference type="SUPFAM" id="SSF48097">
    <property type="entry name" value="Regulator of G-protein signaling, RGS"/>
    <property type="match status" value="1"/>
</dbReference>
<dbReference type="Pfam" id="PF00169">
    <property type="entry name" value="PH"/>
    <property type="match status" value="1"/>
</dbReference>
<dbReference type="PANTHER" id="PTHR23308">
    <property type="entry name" value="NUCLEAR INHIBITOR OF PROTEIN PHOSPHATASE-1"/>
    <property type="match status" value="1"/>
</dbReference>
<dbReference type="Pfam" id="PF00498">
    <property type="entry name" value="FHA"/>
    <property type="match status" value="1"/>
</dbReference>
<evidence type="ECO:0000259" key="3">
    <source>
        <dbReference type="PROSITE" id="PS50132"/>
    </source>
</evidence>
<name>A0A3P3Y9F8_PLABS</name>
<dbReference type="SMART" id="SM00240">
    <property type="entry name" value="FHA"/>
    <property type="match status" value="1"/>
</dbReference>
<dbReference type="CDD" id="cd00821">
    <property type="entry name" value="PH"/>
    <property type="match status" value="1"/>
</dbReference>
<dbReference type="InterPro" id="IPR011993">
    <property type="entry name" value="PH-like_dom_sf"/>
</dbReference>
<proteinExistence type="predicted"/>
<dbReference type="PROSITE" id="PS50132">
    <property type="entry name" value="RGS"/>
    <property type="match status" value="1"/>
</dbReference>
<dbReference type="InterPro" id="IPR001849">
    <property type="entry name" value="PH_domain"/>
</dbReference>
<organism evidence="4 5">
    <name type="scientific">Plasmodiophora brassicae</name>
    <name type="common">Clubroot disease agent</name>
    <dbReference type="NCBI Taxonomy" id="37360"/>
    <lineage>
        <taxon>Eukaryota</taxon>
        <taxon>Sar</taxon>
        <taxon>Rhizaria</taxon>
        <taxon>Endomyxa</taxon>
        <taxon>Phytomyxea</taxon>
        <taxon>Plasmodiophorida</taxon>
        <taxon>Plasmodiophoridae</taxon>
        <taxon>Plasmodiophora</taxon>
    </lineage>
</organism>
<keyword evidence="4" id="KW-0496">Mitochondrion</keyword>
<dbReference type="SMART" id="SM00233">
    <property type="entry name" value="PH"/>
    <property type="match status" value="2"/>
</dbReference>
<evidence type="ECO:0000259" key="2">
    <source>
        <dbReference type="PROSITE" id="PS50006"/>
    </source>
</evidence>
<dbReference type="InterPro" id="IPR016137">
    <property type="entry name" value="RGS"/>
</dbReference>
<dbReference type="CDD" id="cd00060">
    <property type="entry name" value="FHA"/>
    <property type="match status" value="1"/>
</dbReference>
<dbReference type="InterPro" id="IPR008984">
    <property type="entry name" value="SMAD_FHA_dom_sf"/>
</dbReference>
<reference evidence="4 5" key="1">
    <citation type="submission" date="2018-03" db="EMBL/GenBank/DDBJ databases">
        <authorList>
            <person name="Fogelqvist J."/>
        </authorList>
    </citation>
    <scope>NUCLEOTIDE SEQUENCE [LARGE SCALE GENOMIC DNA]</scope>
</reference>
<dbReference type="EMBL" id="OVEO01000006">
    <property type="protein sequence ID" value="SPQ96769.1"/>
    <property type="molecule type" value="Genomic_DNA"/>
</dbReference>
<evidence type="ECO:0008006" key="6">
    <source>
        <dbReference type="Google" id="ProtNLM"/>
    </source>
</evidence>